<accession>A0A427AN57</accession>
<evidence type="ECO:0000256" key="1">
    <source>
        <dbReference type="SAM" id="MobiDB-lite"/>
    </source>
</evidence>
<comment type="caution">
    <text evidence="2">The sequence shown here is derived from an EMBL/GenBank/DDBJ whole genome shotgun (WGS) entry which is preliminary data.</text>
</comment>
<protein>
    <submittedName>
        <fullName evidence="2">Uncharacterized protein</fullName>
    </submittedName>
</protein>
<dbReference type="Proteomes" id="UP000287651">
    <property type="component" value="Unassembled WGS sequence"/>
</dbReference>
<sequence>MGQFQIVKCALYSEDSEHPIHSHGSPPPCSRPPMQQPPKLRCSLLSYTPLASVSSWVEYPPMLGVTPQELPSTSPRQSVESNEKPRECVTSA</sequence>
<feature type="compositionally biased region" description="Polar residues" evidence="1">
    <location>
        <begin position="69"/>
        <end position="80"/>
    </location>
</feature>
<gene>
    <name evidence="2" type="ORF">B296_00015320</name>
</gene>
<feature type="region of interest" description="Disordered" evidence="1">
    <location>
        <begin position="16"/>
        <end position="36"/>
    </location>
</feature>
<dbReference type="AlphaFoldDB" id="A0A427AN57"/>
<name>A0A427AN57_ENSVE</name>
<proteinExistence type="predicted"/>
<feature type="compositionally biased region" description="Pro residues" evidence="1">
    <location>
        <begin position="25"/>
        <end position="36"/>
    </location>
</feature>
<dbReference type="EMBL" id="AMZH03001872">
    <property type="protein sequence ID" value="RRT77656.1"/>
    <property type="molecule type" value="Genomic_DNA"/>
</dbReference>
<feature type="compositionally biased region" description="Basic and acidic residues" evidence="1">
    <location>
        <begin position="81"/>
        <end position="92"/>
    </location>
</feature>
<evidence type="ECO:0000313" key="3">
    <source>
        <dbReference type="Proteomes" id="UP000287651"/>
    </source>
</evidence>
<evidence type="ECO:0000313" key="2">
    <source>
        <dbReference type="EMBL" id="RRT77656.1"/>
    </source>
</evidence>
<reference evidence="2 3" key="1">
    <citation type="journal article" date="2014" name="Agronomy (Basel)">
        <title>A Draft Genome Sequence for Ensete ventricosum, the Drought-Tolerant Tree Against Hunger.</title>
        <authorList>
            <person name="Harrison J."/>
            <person name="Moore K.A."/>
            <person name="Paszkiewicz K."/>
            <person name="Jones T."/>
            <person name="Grant M."/>
            <person name="Ambacheew D."/>
            <person name="Muzemil S."/>
            <person name="Studholme D.J."/>
        </authorList>
    </citation>
    <scope>NUCLEOTIDE SEQUENCE [LARGE SCALE GENOMIC DNA]</scope>
</reference>
<feature type="region of interest" description="Disordered" evidence="1">
    <location>
        <begin position="64"/>
        <end position="92"/>
    </location>
</feature>
<organism evidence="2 3">
    <name type="scientific">Ensete ventricosum</name>
    <name type="common">Abyssinian banana</name>
    <name type="synonym">Musa ensete</name>
    <dbReference type="NCBI Taxonomy" id="4639"/>
    <lineage>
        <taxon>Eukaryota</taxon>
        <taxon>Viridiplantae</taxon>
        <taxon>Streptophyta</taxon>
        <taxon>Embryophyta</taxon>
        <taxon>Tracheophyta</taxon>
        <taxon>Spermatophyta</taxon>
        <taxon>Magnoliopsida</taxon>
        <taxon>Liliopsida</taxon>
        <taxon>Zingiberales</taxon>
        <taxon>Musaceae</taxon>
        <taxon>Ensete</taxon>
    </lineage>
</organism>